<proteinExistence type="predicted"/>
<evidence type="ECO:0000313" key="2">
    <source>
        <dbReference type="Proteomes" id="UP000018211"/>
    </source>
</evidence>
<evidence type="ECO:0000313" key="1">
    <source>
        <dbReference type="EMBL" id="CCO47303.1"/>
    </source>
</evidence>
<sequence>MADNEDKPESLRSREAMVDDLHEETWVEKIESLILHLEQSNQTLHKEVFERIKWTDGIN</sequence>
<name>A0AAV2VS81_9VIBR</name>
<dbReference type="RefSeq" id="WP_004399955.1">
    <property type="nucleotide sequence ID" value="NZ_LK391965.1"/>
</dbReference>
<dbReference type="GeneID" id="97544620"/>
<reference evidence="1 2" key="1">
    <citation type="journal article" date="2013" name="ISME J.">
        <title>Comparative genomics of pathogenic lineages of Vibrio nigripulchritudo identifies virulence-associated traits.</title>
        <authorList>
            <person name="Goudenege D."/>
            <person name="Labreuche Y."/>
            <person name="Krin E."/>
            <person name="Ansquer D."/>
            <person name="Mangenot S."/>
            <person name="Calteau A."/>
            <person name="Medigue C."/>
            <person name="Mazel D."/>
            <person name="Polz M.F."/>
            <person name="Le Roux F."/>
        </authorList>
    </citation>
    <scope>NUCLEOTIDE SEQUENCE [LARGE SCALE GENOMIC DNA]</scope>
    <source>
        <strain evidence="1 2">SOn1</strain>
    </source>
</reference>
<protein>
    <submittedName>
        <fullName evidence="1">Uncharacterized protein</fullName>
    </submittedName>
</protein>
<dbReference type="AlphaFoldDB" id="A0AAV2VS81"/>
<dbReference type="Proteomes" id="UP000018211">
    <property type="component" value="Unassembled WGS sequence"/>
</dbReference>
<dbReference type="EMBL" id="CAOF01000119">
    <property type="protein sequence ID" value="CCO47303.1"/>
    <property type="molecule type" value="Genomic_DNA"/>
</dbReference>
<organism evidence="1 2">
    <name type="scientific">Vibrio nigripulchritudo SOn1</name>
    <dbReference type="NCBI Taxonomy" id="1238450"/>
    <lineage>
        <taxon>Bacteria</taxon>
        <taxon>Pseudomonadati</taxon>
        <taxon>Pseudomonadota</taxon>
        <taxon>Gammaproteobacteria</taxon>
        <taxon>Vibrionales</taxon>
        <taxon>Vibrionaceae</taxon>
        <taxon>Vibrio</taxon>
    </lineage>
</organism>
<gene>
    <name evidence="1" type="ORF">VIBNISOn1_290023</name>
</gene>
<accession>A0AAV2VS81</accession>
<comment type="caution">
    <text evidence="1">The sequence shown here is derived from an EMBL/GenBank/DDBJ whole genome shotgun (WGS) entry which is preliminary data.</text>
</comment>